<evidence type="ECO:0000313" key="3">
    <source>
        <dbReference type="Proteomes" id="UP000799324"/>
    </source>
</evidence>
<dbReference type="Proteomes" id="UP000799324">
    <property type="component" value="Unassembled WGS sequence"/>
</dbReference>
<dbReference type="AlphaFoldDB" id="A0A6A6T3N8"/>
<proteinExistence type="predicted"/>
<organism evidence="2 3">
    <name type="scientific">Lophiostoma macrostomum CBS 122681</name>
    <dbReference type="NCBI Taxonomy" id="1314788"/>
    <lineage>
        <taxon>Eukaryota</taxon>
        <taxon>Fungi</taxon>
        <taxon>Dikarya</taxon>
        <taxon>Ascomycota</taxon>
        <taxon>Pezizomycotina</taxon>
        <taxon>Dothideomycetes</taxon>
        <taxon>Pleosporomycetidae</taxon>
        <taxon>Pleosporales</taxon>
        <taxon>Lophiostomataceae</taxon>
        <taxon>Lophiostoma</taxon>
    </lineage>
</organism>
<reference evidence="2" key="1">
    <citation type="journal article" date="2020" name="Stud. Mycol.">
        <title>101 Dothideomycetes genomes: a test case for predicting lifestyles and emergence of pathogens.</title>
        <authorList>
            <person name="Haridas S."/>
            <person name="Albert R."/>
            <person name="Binder M."/>
            <person name="Bloem J."/>
            <person name="Labutti K."/>
            <person name="Salamov A."/>
            <person name="Andreopoulos B."/>
            <person name="Baker S."/>
            <person name="Barry K."/>
            <person name="Bills G."/>
            <person name="Bluhm B."/>
            <person name="Cannon C."/>
            <person name="Castanera R."/>
            <person name="Culley D."/>
            <person name="Daum C."/>
            <person name="Ezra D."/>
            <person name="Gonzalez J."/>
            <person name="Henrissat B."/>
            <person name="Kuo A."/>
            <person name="Liang C."/>
            <person name="Lipzen A."/>
            <person name="Lutzoni F."/>
            <person name="Magnuson J."/>
            <person name="Mondo S."/>
            <person name="Nolan M."/>
            <person name="Ohm R."/>
            <person name="Pangilinan J."/>
            <person name="Park H.-J."/>
            <person name="Ramirez L."/>
            <person name="Alfaro M."/>
            <person name="Sun H."/>
            <person name="Tritt A."/>
            <person name="Yoshinaga Y."/>
            <person name="Zwiers L.-H."/>
            <person name="Turgeon B."/>
            <person name="Goodwin S."/>
            <person name="Spatafora J."/>
            <person name="Crous P."/>
            <person name="Grigoriev I."/>
        </authorList>
    </citation>
    <scope>NUCLEOTIDE SEQUENCE</scope>
    <source>
        <strain evidence="2">CBS 122681</strain>
    </source>
</reference>
<accession>A0A6A6T3N8</accession>
<gene>
    <name evidence="2" type="ORF">K491DRAFT_485351</name>
</gene>
<name>A0A6A6T3N8_9PLEO</name>
<evidence type="ECO:0000313" key="2">
    <source>
        <dbReference type="EMBL" id="KAF2654272.1"/>
    </source>
</evidence>
<evidence type="ECO:0000256" key="1">
    <source>
        <dbReference type="SAM" id="MobiDB-lite"/>
    </source>
</evidence>
<keyword evidence="3" id="KW-1185">Reference proteome</keyword>
<protein>
    <submittedName>
        <fullName evidence="2">Uncharacterized protein</fullName>
    </submittedName>
</protein>
<feature type="region of interest" description="Disordered" evidence="1">
    <location>
        <begin position="69"/>
        <end position="102"/>
    </location>
</feature>
<dbReference type="EMBL" id="MU004367">
    <property type="protein sequence ID" value="KAF2654272.1"/>
    <property type="molecule type" value="Genomic_DNA"/>
</dbReference>
<sequence length="102" mass="11797">MNFNLLRALRWFELLESRETRRGVRRLLSGDCHGREPSCQFGHAILIWFEVGEDLSRAKKDLTVPESTQCQAWGHQHTSHWDGPASGERARSLQGFASTRYR</sequence>